<dbReference type="InterPro" id="IPR000522">
    <property type="entry name" value="ABC_transptr_permease_BtuC"/>
</dbReference>
<protein>
    <submittedName>
        <fullName evidence="9">Iron ABC transporter, permease protein</fullName>
    </submittedName>
</protein>
<feature type="transmembrane region" description="Helical" evidence="8">
    <location>
        <begin position="171"/>
        <end position="189"/>
    </location>
</feature>
<keyword evidence="5 8" id="KW-0812">Transmembrane</keyword>
<evidence type="ECO:0000256" key="6">
    <source>
        <dbReference type="ARBA" id="ARBA00022989"/>
    </source>
</evidence>
<gene>
    <name evidence="9" type="ORF">UPTC3659_0856</name>
</gene>
<dbReference type="KEGG" id="cln:UPTC3659_0856"/>
<evidence type="ECO:0000256" key="1">
    <source>
        <dbReference type="ARBA" id="ARBA00004651"/>
    </source>
</evidence>
<feature type="transmembrane region" description="Helical" evidence="8">
    <location>
        <begin position="6"/>
        <end position="31"/>
    </location>
</feature>
<dbReference type="HOGENOM" id="CLU_050494_0_0_7"/>
<feature type="transmembrane region" description="Helical" evidence="8">
    <location>
        <begin position="38"/>
        <end position="58"/>
    </location>
</feature>
<feature type="transmembrane region" description="Helical" evidence="8">
    <location>
        <begin position="259"/>
        <end position="279"/>
    </location>
</feature>
<dbReference type="AlphaFoldDB" id="A0A0A8HV60"/>
<evidence type="ECO:0000313" key="9">
    <source>
        <dbReference type="EMBL" id="AJD01702.1"/>
    </source>
</evidence>
<feature type="transmembrane region" description="Helical" evidence="8">
    <location>
        <begin position="285"/>
        <end position="306"/>
    </location>
</feature>
<keyword evidence="3" id="KW-0813">Transport</keyword>
<keyword evidence="7 8" id="KW-0472">Membrane</keyword>
<dbReference type="OrthoDB" id="9796260at2"/>
<feature type="transmembrane region" description="Helical" evidence="8">
    <location>
        <begin position="98"/>
        <end position="119"/>
    </location>
</feature>
<proteinExistence type="inferred from homology"/>
<evidence type="ECO:0000256" key="2">
    <source>
        <dbReference type="ARBA" id="ARBA00007935"/>
    </source>
</evidence>
<evidence type="ECO:0000313" key="10">
    <source>
        <dbReference type="Proteomes" id="UP000031130"/>
    </source>
</evidence>
<dbReference type="SUPFAM" id="SSF81345">
    <property type="entry name" value="ABC transporter involved in vitamin B12 uptake, BtuC"/>
    <property type="match status" value="1"/>
</dbReference>
<dbReference type="GO" id="GO:0005886">
    <property type="term" value="C:plasma membrane"/>
    <property type="evidence" value="ECO:0007669"/>
    <property type="project" value="UniProtKB-SubCell"/>
</dbReference>
<organism evidence="9 10">
    <name type="scientific">Campylobacter lari NCTC 11845</name>
    <dbReference type="NCBI Taxonomy" id="1388749"/>
    <lineage>
        <taxon>Bacteria</taxon>
        <taxon>Pseudomonadati</taxon>
        <taxon>Campylobacterota</taxon>
        <taxon>Epsilonproteobacteria</taxon>
        <taxon>Campylobacterales</taxon>
        <taxon>Campylobacteraceae</taxon>
        <taxon>Campylobacter</taxon>
    </lineage>
</organism>
<dbReference type="EMBL" id="CP007775">
    <property type="protein sequence ID" value="AJD01702.1"/>
    <property type="molecule type" value="Genomic_DNA"/>
</dbReference>
<keyword evidence="4" id="KW-1003">Cell membrane</keyword>
<comment type="similarity">
    <text evidence="2">Belongs to the binding-protein-dependent transport system permease family. FecCD subfamily.</text>
</comment>
<reference evidence="9 10" key="1">
    <citation type="journal article" date="2014" name="Genome Biol. Evol.">
        <title>Comparative Genomics of the Campylobacter lari Group.</title>
        <authorList>
            <person name="Miller W.G."/>
            <person name="Yee E."/>
            <person name="Chapman M.H."/>
            <person name="Smith T.P."/>
            <person name="Bono J.L."/>
            <person name="Huynh S."/>
            <person name="Parker C.T."/>
            <person name="Vandamme P."/>
            <person name="Luong K."/>
            <person name="Korlach J."/>
        </authorList>
    </citation>
    <scope>NUCLEOTIDE SEQUENCE [LARGE SCALE GENOMIC DNA]</scope>
    <source>
        <strain evidence="10">RM3659</strain>
    </source>
</reference>
<evidence type="ECO:0000256" key="4">
    <source>
        <dbReference type="ARBA" id="ARBA00022475"/>
    </source>
</evidence>
<dbReference type="Pfam" id="PF01032">
    <property type="entry name" value="FecCD"/>
    <property type="match status" value="1"/>
</dbReference>
<dbReference type="InterPro" id="IPR037294">
    <property type="entry name" value="ABC_BtuC-like"/>
</dbReference>
<accession>A0A0A8HV60</accession>
<evidence type="ECO:0000256" key="8">
    <source>
        <dbReference type="SAM" id="Phobius"/>
    </source>
</evidence>
<dbReference type="GO" id="GO:0033214">
    <property type="term" value="P:siderophore-iron import into cell"/>
    <property type="evidence" value="ECO:0007669"/>
    <property type="project" value="TreeGrafter"/>
</dbReference>
<sequence length="311" mass="35598">MRKIFYLLIFMVCFLSLVYIMIDFDFSIYIFKKRILELFSIILVSICISVSTIIFQTITNNKILTPSIIGLDSLYILIQTLLVFFLSSSNISVINQEVNFFISLFCMMVFTLVFYKILFKSNANIYFILLLGLIFGTLFSSLSLFFEVLIDPNEFMVVQGRMFASFNNIQVELILLSCTMLCFVLFLLLKDFKYLDVLSLGRDNAINLGISYDYFVKKNLIFIAILISISTALVGPITFLGLLVVNITYEVAKTYKHSILIPLTILISIFVLIAGVFITSKIFHFNTTISVVINFLGGIYFIYLVLKGHRI</sequence>
<feature type="transmembrane region" description="Helical" evidence="8">
    <location>
        <begin position="125"/>
        <end position="150"/>
    </location>
</feature>
<dbReference type="Proteomes" id="UP000031130">
    <property type="component" value="Chromosome"/>
</dbReference>
<evidence type="ECO:0000256" key="7">
    <source>
        <dbReference type="ARBA" id="ARBA00023136"/>
    </source>
</evidence>
<evidence type="ECO:0000256" key="3">
    <source>
        <dbReference type="ARBA" id="ARBA00022448"/>
    </source>
</evidence>
<feature type="transmembrane region" description="Helical" evidence="8">
    <location>
        <begin position="220"/>
        <end position="247"/>
    </location>
</feature>
<dbReference type="GO" id="GO:0022857">
    <property type="term" value="F:transmembrane transporter activity"/>
    <property type="evidence" value="ECO:0007669"/>
    <property type="project" value="InterPro"/>
</dbReference>
<feature type="transmembrane region" description="Helical" evidence="8">
    <location>
        <begin position="64"/>
        <end position="86"/>
    </location>
</feature>
<dbReference type="Gene3D" id="1.10.3470.10">
    <property type="entry name" value="ABC transporter involved in vitamin B12 uptake, BtuC"/>
    <property type="match status" value="1"/>
</dbReference>
<comment type="subcellular location">
    <subcellularLocation>
        <location evidence="1">Cell membrane</location>
        <topology evidence="1">Multi-pass membrane protein</topology>
    </subcellularLocation>
</comment>
<evidence type="ECO:0000256" key="5">
    <source>
        <dbReference type="ARBA" id="ARBA00022692"/>
    </source>
</evidence>
<dbReference type="PANTHER" id="PTHR30472">
    <property type="entry name" value="FERRIC ENTEROBACTIN TRANSPORT SYSTEM PERMEASE PROTEIN"/>
    <property type="match status" value="1"/>
</dbReference>
<dbReference type="PANTHER" id="PTHR30472:SF19">
    <property type="entry name" value="PETROBACTIN IMPORT SYSTEM PERMEASE PROTEIN YCLO"/>
    <property type="match status" value="1"/>
</dbReference>
<keyword evidence="6 8" id="KW-1133">Transmembrane helix</keyword>
<dbReference type="RefSeq" id="WP_039626034.1">
    <property type="nucleotide sequence ID" value="NZ_CP007775.1"/>
</dbReference>
<name>A0A0A8HV60_CAMLA</name>